<name>A0A928KVL1_9FIRM</name>
<proteinExistence type="predicted"/>
<reference evidence="1" key="1">
    <citation type="submission" date="2019-04" db="EMBL/GenBank/DDBJ databases">
        <title>Evolution of Biomass-Degrading Anaerobic Consortia Revealed by Metagenomics.</title>
        <authorList>
            <person name="Peng X."/>
        </authorList>
    </citation>
    <scope>NUCLEOTIDE SEQUENCE</scope>
    <source>
        <strain evidence="1">SIG551</strain>
    </source>
</reference>
<evidence type="ECO:0000313" key="1">
    <source>
        <dbReference type="EMBL" id="MBE6832227.1"/>
    </source>
</evidence>
<dbReference type="InterPro" id="IPR053842">
    <property type="entry name" value="NikA-like"/>
</dbReference>
<evidence type="ECO:0000313" key="2">
    <source>
        <dbReference type="Proteomes" id="UP000754750"/>
    </source>
</evidence>
<organism evidence="1 2">
    <name type="scientific">Faecalispora sporosphaeroides</name>
    <dbReference type="NCBI Taxonomy" id="1549"/>
    <lineage>
        <taxon>Bacteria</taxon>
        <taxon>Bacillati</taxon>
        <taxon>Bacillota</taxon>
        <taxon>Clostridia</taxon>
        <taxon>Eubacteriales</taxon>
        <taxon>Oscillospiraceae</taxon>
        <taxon>Faecalispora</taxon>
    </lineage>
</organism>
<gene>
    <name evidence="1" type="ORF">E7512_01355</name>
</gene>
<protein>
    <submittedName>
        <fullName evidence="1">MobC family plasmid mobilization relaxosome protein</fullName>
    </submittedName>
</protein>
<dbReference type="Proteomes" id="UP000754750">
    <property type="component" value="Unassembled WGS sequence"/>
</dbReference>
<dbReference type="RefSeq" id="WP_326839766.1">
    <property type="nucleotide sequence ID" value="NZ_SVNY01000001.1"/>
</dbReference>
<sequence>MKRNSSITFRVSGHEKQRIAAKAKAARFSTSDFCRHAALGKEVRHIEGVNECNYELNKIGNNINQLTVLCHQRRIDNPDLRNIHGRLCAVLDSIAYLLYQEESEDGDCQAN</sequence>
<dbReference type="EMBL" id="SVNY01000001">
    <property type="protein sequence ID" value="MBE6832227.1"/>
    <property type="molecule type" value="Genomic_DNA"/>
</dbReference>
<dbReference type="Pfam" id="PF21983">
    <property type="entry name" value="NikA-like"/>
    <property type="match status" value="1"/>
</dbReference>
<comment type="caution">
    <text evidence="1">The sequence shown here is derived from an EMBL/GenBank/DDBJ whole genome shotgun (WGS) entry which is preliminary data.</text>
</comment>
<dbReference type="AlphaFoldDB" id="A0A928KVL1"/>
<accession>A0A928KVL1</accession>